<evidence type="ECO:0000256" key="5">
    <source>
        <dbReference type="ARBA" id="ARBA00023136"/>
    </source>
</evidence>
<protein>
    <recommendedName>
        <fullName evidence="6">Complex I assembly factor TIMMDC1, mitochondrial</fullName>
    </recommendedName>
    <alternativeName>
        <fullName evidence="7">Translocase of inner mitochondrial membrane domain-containing protein 1</fullName>
    </alternativeName>
</protein>
<dbReference type="PANTHER" id="PTHR13002">
    <property type="entry name" value="C3ORF1 PROTEIN-RELATED"/>
    <property type="match status" value="1"/>
</dbReference>
<comment type="subcellular location">
    <subcellularLocation>
        <location evidence="1">Membrane</location>
        <topology evidence="1">Multi-pass membrane protein</topology>
    </subcellularLocation>
</comment>
<organism evidence="9 10">
    <name type="scientific">Orchesella dallaii</name>
    <dbReference type="NCBI Taxonomy" id="48710"/>
    <lineage>
        <taxon>Eukaryota</taxon>
        <taxon>Metazoa</taxon>
        <taxon>Ecdysozoa</taxon>
        <taxon>Arthropoda</taxon>
        <taxon>Hexapoda</taxon>
        <taxon>Collembola</taxon>
        <taxon>Entomobryomorpha</taxon>
        <taxon>Entomobryoidea</taxon>
        <taxon>Orchesellidae</taxon>
        <taxon>Orchesellinae</taxon>
        <taxon>Orchesella</taxon>
    </lineage>
</organism>
<dbReference type="Proteomes" id="UP001642540">
    <property type="component" value="Unassembled WGS sequence"/>
</dbReference>
<feature type="compositionally biased region" description="Polar residues" evidence="8">
    <location>
        <begin position="264"/>
        <end position="274"/>
    </location>
</feature>
<comment type="similarity">
    <text evidence="2">Belongs to the Tim17/Tim22/Tim23 family.</text>
</comment>
<name>A0ABP1QH55_9HEXA</name>
<reference evidence="9 10" key="1">
    <citation type="submission" date="2024-08" db="EMBL/GenBank/DDBJ databases">
        <authorList>
            <person name="Cucini C."/>
            <person name="Frati F."/>
        </authorList>
    </citation>
    <scope>NUCLEOTIDE SEQUENCE [LARGE SCALE GENOMIC DNA]</scope>
</reference>
<keyword evidence="3" id="KW-0812">Transmembrane</keyword>
<comment type="caution">
    <text evidence="9">The sequence shown here is derived from an EMBL/GenBank/DDBJ whole genome shotgun (WGS) entry which is preliminary data.</text>
</comment>
<gene>
    <name evidence="9" type="ORF">ODALV1_LOCUS11342</name>
</gene>
<sequence length="282" mass="30790">MGSLLSKDDALKAKSLESPYIIRMMEAREKMTGMERLKMVFTVDQYGDVSPEVQRVIHGTMLGVFFGAFFGGLGRGRISYANFFRSNAHEAFSTSLEAKRKLQDTVTLGMGAGAFRIGWRVGLFTGMYMTVSTGVSTFRGKMGILDQVVGGGMAGLLYKIPQGPKATISGGVIGGCLGLTAGIITFGITKLTGTTIDSANMYYYHVMEKKEEKNVVSLQQGRELAYTIDRGFDEDGLTRFHDKMLAELDPSESDEEDLKKTSQTKKASQVQNSESKSEVAKS</sequence>
<evidence type="ECO:0000256" key="8">
    <source>
        <dbReference type="SAM" id="MobiDB-lite"/>
    </source>
</evidence>
<dbReference type="PANTHER" id="PTHR13002:SF1">
    <property type="entry name" value="COMPLEX I ASSEMBLY FACTOR TIMMDC1, MITOCHONDRIAL"/>
    <property type="match status" value="1"/>
</dbReference>
<feature type="region of interest" description="Disordered" evidence="8">
    <location>
        <begin position="247"/>
        <end position="282"/>
    </location>
</feature>
<evidence type="ECO:0000313" key="10">
    <source>
        <dbReference type="Proteomes" id="UP001642540"/>
    </source>
</evidence>
<dbReference type="InterPro" id="IPR055299">
    <property type="entry name" value="TIMMDC1"/>
</dbReference>
<keyword evidence="10" id="KW-1185">Reference proteome</keyword>
<proteinExistence type="inferred from homology"/>
<dbReference type="EMBL" id="CAXLJM020000034">
    <property type="protein sequence ID" value="CAL8103077.1"/>
    <property type="molecule type" value="Genomic_DNA"/>
</dbReference>
<evidence type="ECO:0000256" key="7">
    <source>
        <dbReference type="ARBA" id="ARBA00041344"/>
    </source>
</evidence>
<dbReference type="Pfam" id="PF02466">
    <property type="entry name" value="Tim17"/>
    <property type="match status" value="1"/>
</dbReference>
<keyword evidence="5" id="KW-0472">Membrane</keyword>
<evidence type="ECO:0000256" key="1">
    <source>
        <dbReference type="ARBA" id="ARBA00004141"/>
    </source>
</evidence>
<keyword evidence="4" id="KW-1133">Transmembrane helix</keyword>
<evidence type="ECO:0000313" key="9">
    <source>
        <dbReference type="EMBL" id="CAL8103077.1"/>
    </source>
</evidence>
<evidence type="ECO:0000256" key="3">
    <source>
        <dbReference type="ARBA" id="ARBA00022692"/>
    </source>
</evidence>
<evidence type="ECO:0000256" key="2">
    <source>
        <dbReference type="ARBA" id="ARBA00008444"/>
    </source>
</evidence>
<accession>A0ABP1QH55</accession>
<evidence type="ECO:0000256" key="6">
    <source>
        <dbReference type="ARBA" id="ARBA00040778"/>
    </source>
</evidence>
<evidence type="ECO:0000256" key="4">
    <source>
        <dbReference type="ARBA" id="ARBA00022989"/>
    </source>
</evidence>